<name>A0A922A5J5_CARIL</name>
<sequence>MPNFLTLFITGHDLFSITRKCILIRGPSFTNDSFPNLIPQRICIGTNQTQVFNHIVFCNICIEHIKFQACIEVTEAKFLILNLMPKRTIRPQILKLPITTNSATQHPIKLKIRAPKIPMTIGFRSSNQ</sequence>
<gene>
    <name evidence="1" type="ORF">I3842_15G104100</name>
</gene>
<organism evidence="1 2">
    <name type="scientific">Carya illinoinensis</name>
    <name type="common">Pecan</name>
    <dbReference type="NCBI Taxonomy" id="32201"/>
    <lineage>
        <taxon>Eukaryota</taxon>
        <taxon>Viridiplantae</taxon>
        <taxon>Streptophyta</taxon>
        <taxon>Embryophyta</taxon>
        <taxon>Tracheophyta</taxon>
        <taxon>Spermatophyta</taxon>
        <taxon>Magnoliopsida</taxon>
        <taxon>eudicotyledons</taxon>
        <taxon>Gunneridae</taxon>
        <taxon>Pentapetalae</taxon>
        <taxon>rosids</taxon>
        <taxon>fabids</taxon>
        <taxon>Fagales</taxon>
        <taxon>Juglandaceae</taxon>
        <taxon>Carya</taxon>
    </lineage>
</organism>
<comment type="caution">
    <text evidence="1">The sequence shown here is derived from an EMBL/GenBank/DDBJ whole genome shotgun (WGS) entry which is preliminary data.</text>
</comment>
<dbReference type="AlphaFoldDB" id="A0A922A5J5"/>
<proteinExistence type="predicted"/>
<evidence type="ECO:0000313" key="2">
    <source>
        <dbReference type="Proteomes" id="UP000811246"/>
    </source>
</evidence>
<dbReference type="EMBL" id="CM031839">
    <property type="protein sequence ID" value="KAG6675473.1"/>
    <property type="molecule type" value="Genomic_DNA"/>
</dbReference>
<reference evidence="1" key="1">
    <citation type="submission" date="2021-01" db="EMBL/GenBank/DDBJ databases">
        <authorList>
            <person name="Lovell J.T."/>
            <person name="Bentley N."/>
            <person name="Bhattarai G."/>
            <person name="Jenkins J.W."/>
            <person name="Sreedasyam A."/>
            <person name="Alarcon Y."/>
            <person name="Bock C."/>
            <person name="Boston L."/>
            <person name="Carlson J."/>
            <person name="Cervantes K."/>
            <person name="Clermont K."/>
            <person name="Krom N."/>
            <person name="Kubenka K."/>
            <person name="Mamidi S."/>
            <person name="Mattison C."/>
            <person name="Monteros M."/>
            <person name="Pisani C."/>
            <person name="Plott C."/>
            <person name="Rajasekar S."/>
            <person name="Rhein H.S."/>
            <person name="Rohla C."/>
            <person name="Song M."/>
            <person name="Hilaire R.S."/>
            <person name="Shu S."/>
            <person name="Wells L."/>
            <person name="Wang X."/>
            <person name="Webber J."/>
            <person name="Heerema R.J."/>
            <person name="Klein P."/>
            <person name="Conner P."/>
            <person name="Grauke L."/>
            <person name="Grimwood J."/>
            <person name="Schmutz J."/>
            <person name="Randall J.J."/>
        </authorList>
    </citation>
    <scope>NUCLEOTIDE SEQUENCE</scope>
    <source>
        <tissue evidence="1">Leaf</tissue>
    </source>
</reference>
<dbReference type="Proteomes" id="UP000811246">
    <property type="component" value="Chromosome 15"/>
</dbReference>
<evidence type="ECO:0000313" key="1">
    <source>
        <dbReference type="EMBL" id="KAG6675473.1"/>
    </source>
</evidence>
<accession>A0A922A5J5</accession>
<protein>
    <submittedName>
        <fullName evidence="1">Uncharacterized protein</fullName>
    </submittedName>
</protein>